<dbReference type="Pfam" id="PF13407">
    <property type="entry name" value="Peripla_BP_4"/>
    <property type="match status" value="1"/>
</dbReference>
<organism evidence="6 7">
    <name type="scientific">Aureimonas endophytica</name>
    <dbReference type="NCBI Taxonomy" id="2027858"/>
    <lineage>
        <taxon>Bacteria</taxon>
        <taxon>Pseudomonadati</taxon>
        <taxon>Pseudomonadota</taxon>
        <taxon>Alphaproteobacteria</taxon>
        <taxon>Hyphomicrobiales</taxon>
        <taxon>Aurantimonadaceae</taxon>
        <taxon>Aureimonas</taxon>
    </lineage>
</organism>
<reference evidence="6" key="2">
    <citation type="submission" date="2020-09" db="EMBL/GenBank/DDBJ databases">
        <authorList>
            <person name="Sun Q."/>
            <person name="Zhou Y."/>
        </authorList>
    </citation>
    <scope>NUCLEOTIDE SEQUENCE</scope>
    <source>
        <strain evidence="6">CGMCC 1.15367</strain>
    </source>
</reference>
<dbReference type="GO" id="GO:0030246">
    <property type="term" value="F:carbohydrate binding"/>
    <property type="evidence" value="ECO:0007669"/>
    <property type="project" value="UniProtKB-ARBA"/>
</dbReference>
<dbReference type="InterPro" id="IPR025997">
    <property type="entry name" value="SBP_2_dom"/>
</dbReference>
<comment type="caution">
    <text evidence="6">The sequence shown here is derived from an EMBL/GenBank/DDBJ whole genome shotgun (WGS) entry which is preliminary data.</text>
</comment>
<dbReference type="GO" id="GO:0030313">
    <property type="term" value="C:cell envelope"/>
    <property type="evidence" value="ECO:0007669"/>
    <property type="project" value="UniProtKB-SubCell"/>
</dbReference>
<dbReference type="InterPro" id="IPR028082">
    <property type="entry name" value="Peripla_BP_I"/>
</dbReference>
<evidence type="ECO:0000256" key="4">
    <source>
        <dbReference type="SAM" id="SignalP"/>
    </source>
</evidence>
<dbReference type="Gene3D" id="3.40.50.2300">
    <property type="match status" value="2"/>
</dbReference>
<evidence type="ECO:0000256" key="3">
    <source>
        <dbReference type="ARBA" id="ARBA00022729"/>
    </source>
</evidence>
<accession>A0A917E4T6</accession>
<gene>
    <name evidence="6" type="ORF">GCM10011390_23270</name>
</gene>
<name>A0A917E4T6_9HYPH</name>
<dbReference type="RefSeq" id="WP_188908589.1">
    <property type="nucleotide sequence ID" value="NZ_BMIQ01000003.1"/>
</dbReference>
<comment type="subcellular location">
    <subcellularLocation>
        <location evidence="1">Cell envelope</location>
    </subcellularLocation>
</comment>
<evidence type="ECO:0000256" key="1">
    <source>
        <dbReference type="ARBA" id="ARBA00004196"/>
    </source>
</evidence>
<dbReference type="EMBL" id="BMIQ01000003">
    <property type="protein sequence ID" value="GGE03662.1"/>
    <property type="molecule type" value="Genomic_DNA"/>
</dbReference>
<feature type="signal peptide" evidence="4">
    <location>
        <begin position="1"/>
        <end position="26"/>
    </location>
</feature>
<keyword evidence="7" id="KW-1185">Reference proteome</keyword>
<evidence type="ECO:0000313" key="6">
    <source>
        <dbReference type="EMBL" id="GGE03662.1"/>
    </source>
</evidence>
<dbReference type="SUPFAM" id="SSF53822">
    <property type="entry name" value="Periplasmic binding protein-like I"/>
    <property type="match status" value="1"/>
</dbReference>
<reference evidence="6" key="1">
    <citation type="journal article" date="2014" name="Int. J. Syst. Evol. Microbiol.">
        <title>Complete genome sequence of Corynebacterium casei LMG S-19264T (=DSM 44701T), isolated from a smear-ripened cheese.</title>
        <authorList>
            <consortium name="US DOE Joint Genome Institute (JGI-PGF)"/>
            <person name="Walter F."/>
            <person name="Albersmeier A."/>
            <person name="Kalinowski J."/>
            <person name="Ruckert C."/>
        </authorList>
    </citation>
    <scope>NUCLEOTIDE SEQUENCE</scope>
    <source>
        <strain evidence="6">CGMCC 1.15367</strain>
    </source>
</reference>
<proteinExistence type="inferred from homology"/>
<dbReference type="Proteomes" id="UP000644699">
    <property type="component" value="Unassembled WGS sequence"/>
</dbReference>
<dbReference type="PANTHER" id="PTHR46847">
    <property type="entry name" value="D-ALLOSE-BINDING PERIPLASMIC PROTEIN-RELATED"/>
    <property type="match status" value="1"/>
</dbReference>
<protein>
    <submittedName>
        <fullName evidence="6">Sugar ABC transporter substrate-binding protein</fullName>
    </submittedName>
</protein>
<keyword evidence="3 4" id="KW-0732">Signal</keyword>
<evidence type="ECO:0000313" key="7">
    <source>
        <dbReference type="Proteomes" id="UP000644699"/>
    </source>
</evidence>
<comment type="similarity">
    <text evidence="2">Belongs to the bacterial solute-binding protein 2 family.</text>
</comment>
<dbReference type="PANTHER" id="PTHR46847:SF1">
    <property type="entry name" value="D-ALLOSE-BINDING PERIPLASMIC PROTEIN-RELATED"/>
    <property type="match status" value="1"/>
</dbReference>
<evidence type="ECO:0000256" key="2">
    <source>
        <dbReference type="ARBA" id="ARBA00007639"/>
    </source>
</evidence>
<feature type="chain" id="PRO_5037617258" evidence="4">
    <location>
        <begin position="27"/>
        <end position="373"/>
    </location>
</feature>
<evidence type="ECO:0000259" key="5">
    <source>
        <dbReference type="Pfam" id="PF13407"/>
    </source>
</evidence>
<dbReference type="CDD" id="cd06316">
    <property type="entry name" value="PBP1_ABC_sugar_binding-like"/>
    <property type="match status" value="1"/>
</dbReference>
<feature type="domain" description="Periplasmic binding protein" evidence="5">
    <location>
        <begin position="74"/>
        <end position="325"/>
    </location>
</feature>
<dbReference type="AlphaFoldDB" id="A0A917E4T6"/>
<sequence length="373" mass="38603">MRTTKLLRPAALAAVLALSVSPAALAADPAQALAEIGKSVMSLGPNGEKPEAASVVELSADELAKIKAMNAKAAIVMHYAGNDWSQAQIEGLKAEFEKMGISVVAVTDAGFKPDKQVADIETVLAQKPNVIVSIPTDPTATAAAYKAAAAAGAKLVFMDNVPAGFKAGADYVASVSADNYGNGVATAHLLAQALGGKGDVGLVFHAADFFVTKQRYDAVKKTLAENYPDIRIVAEQGIGGPDFAGDAEKVAGAMLVSNPTIKGIWAVWDVPAEGVINAALNNGRDDLVVVNCDLGENVAINMASGGPVKGLSAQRPYDQGVTEAKLAGYGLLDKKAPAYVALPALPVTKANLAEAWEQVYHKPVTDKIKQSME</sequence>